<dbReference type="RefSeq" id="WP_263541183.1">
    <property type="nucleotide sequence ID" value="NZ_JAOVZO020000020.1"/>
</dbReference>
<dbReference type="SMART" id="SM01260">
    <property type="entry name" value="LANC_like"/>
    <property type="match status" value="1"/>
</dbReference>
<organism evidence="3 4">
    <name type="scientific">Tahibacter soli</name>
    <dbReference type="NCBI Taxonomy" id="2983605"/>
    <lineage>
        <taxon>Bacteria</taxon>
        <taxon>Pseudomonadati</taxon>
        <taxon>Pseudomonadota</taxon>
        <taxon>Gammaproteobacteria</taxon>
        <taxon>Lysobacterales</taxon>
        <taxon>Rhodanobacteraceae</taxon>
        <taxon>Tahibacter</taxon>
    </lineage>
</organism>
<dbReference type="SUPFAM" id="SSF158745">
    <property type="entry name" value="LanC-like"/>
    <property type="match status" value="1"/>
</dbReference>
<dbReference type="Proteomes" id="UP001139971">
    <property type="component" value="Unassembled WGS sequence"/>
</dbReference>
<name>A0A9X4BIU0_9GAMM</name>
<evidence type="ECO:0000313" key="4">
    <source>
        <dbReference type="Proteomes" id="UP001139971"/>
    </source>
</evidence>
<feature type="region of interest" description="Disordered" evidence="2">
    <location>
        <begin position="437"/>
        <end position="457"/>
    </location>
</feature>
<feature type="binding site" evidence="1">
    <location>
        <position position="346"/>
    </location>
    <ligand>
        <name>Zn(2+)</name>
        <dbReference type="ChEBI" id="CHEBI:29105"/>
    </ligand>
</feature>
<sequence>MNSMLANEPATTANAAAQAMHAAPLAPANSPLHGELRKAVWDYCRELAAVCRSDAHEFEGTGLARGRIGPAQFLAAWHRATGDADARDAALAHAQATLETMGGDPLRFDWIGGLTGTTWALRRIAWLDDEPLDPDFSDEIDRTLTLRLGVAQWTGDYDLISGVVGDGLYALDHPDRAWRDRLVGAALAHLVKLARTNENGTTWFTEPHLLPEHQRVLFPNGYHNLGLAHGVPGVIGLLARCIESDCHAQTARPLLDGAMRWLQAQSLRLPGREPSTGEKGYFASFAESDRPTRLAWCYGDLGVCAAVLRAADAAGRDDWRAFALEIARDCASRSADECFVNDMGICHGSAGAALVFLRLWQQLGDESLAQAARFWAQRTLDMRLAQFPHTAGVFRAEWEDGQYFPVACVSWITGAAGVGLALLSCLTGDPDAWDAPYLTDLPRGAQQGTDLPRGAQP</sequence>
<proteinExistence type="predicted"/>
<dbReference type="PRINTS" id="PR01955">
    <property type="entry name" value="LANCFRANKIA"/>
</dbReference>
<comment type="caution">
    <text evidence="3">The sequence shown here is derived from an EMBL/GenBank/DDBJ whole genome shotgun (WGS) entry which is preliminary data.</text>
</comment>
<dbReference type="EMBL" id="JAOVZO020000020">
    <property type="protein sequence ID" value="MDC8015630.1"/>
    <property type="molecule type" value="Genomic_DNA"/>
</dbReference>
<reference evidence="3" key="1">
    <citation type="submission" date="2023-02" db="EMBL/GenBank/DDBJ databases">
        <title>Tahibacter soli sp. nov. isolated from soil.</title>
        <authorList>
            <person name="Baek J.H."/>
            <person name="Lee J.K."/>
            <person name="Choi D.G."/>
            <person name="Jeon C.O."/>
        </authorList>
    </citation>
    <scope>NUCLEOTIDE SEQUENCE</scope>
    <source>
        <strain evidence="3">BL</strain>
    </source>
</reference>
<dbReference type="InterPro" id="IPR007822">
    <property type="entry name" value="LANC-like"/>
</dbReference>
<gene>
    <name evidence="3" type="ORF">OD750_024145</name>
</gene>
<dbReference type="InterPro" id="IPR033889">
    <property type="entry name" value="LanC"/>
</dbReference>
<dbReference type="GO" id="GO:0031179">
    <property type="term" value="P:peptide modification"/>
    <property type="evidence" value="ECO:0007669"/>
    <property type="project" value="InterPro"/>
</dbReference>
<protein>
    <submittedName>
        <fullName evidence="3">Lanthionine synthetase C family protein</fullName>
    </submittedName>
</protein>
<dbReference type="CDD" id="cd04793">
    <property type="entry name" value="LanC"/>
    <property type="match status" value="1"/>
</dbReference>
<feature type="binding site" evidence="1">
    <location>
        <position position="347"/>
    </location>
    <ligand>
        <name>Zn(2+)</name>
        <dbReference type="ChEBI" id="CHEBI:29105"/>
    </ligand>
</feature>
<dbReference type="GO" id="GO:0046872">
    <property type="term" value="F:metal ion binding"/>
    <property type="evidence" value="ECO:0007669"/>
    <property type="project" value="UniProtKB-KW"/>
</dbReference>
<dbReference type="Pfam" id="PF05147">
    <property type="entry name" value="LANC_like"/>
    <property type="match status" value="1"/>
</dbReference>
<keyword evidence="1" id="KW-0479">Metal-binding</keyword>
<feature type="binding site" evidence="1">
    <location>
        <position position="297"/>
    </location>
    <ligand>
        <name>Zn(2+)</name>
        <dbReference type="ChEBI" id="CHEBI:29105"/>
    </ligand>
</feature>
<evidence type="ECO:0000256" key="1">
    <source>
        <dbReference type="PIRSR" id="PIRSR607822-1"/>
    </source>
</evidence>
<keyword evidence="4" id="KW-1185">Reference proteome</keyword>
<dbReference type="GO" id="GO:0005886">
    <property type="term" value="C:plasma membrane"/>
    <property type="evidence" value="ECO:0007669"/>
    <property type="project" value="TreeGrafter"/>
</dbReference>
<evidence type="ECO:0000256" key="2">
    <source>
        <dbReference type="SAM" id="MobiDB-lite"/>
    </source>
</evidence>
<dbReference type="PRINTS" id="PR01950">
    <property type="entry name" value="LANCSUPER"/>
</dbReference>
<dbReference type="Gene3D" id="1.50.10.20">
    <property type="match status" value="1"/>
</dbReference>
<accession>A0A9X4BIU0</accession>
<evidence type="ECO:0000313" key="3">
    <source>
        <dbReference type="EMBL" id="MDC8015630.1"/>
    </source>
</evidence>
<dbReference type="PANTHER" id="PTHR12736:SF7">
    <property type="entry name" value="LANC-LIKE PROTEIN 3"/>
    <property type="match status" value="1"/>
</dbReference>
<dbReference type="AlphaFoldDB" id="A0A9X4BIU0"/>
<dbReference type="PANTHER" id="PTHR12736">
    <property type="entry name" value="LANC-LIKE PROTEIN"/>
    <property type="match status" value="1"/>
</dbReference>
<keyword evidence="1" id="KW-0862">Zinc</keyword>